<name>A0ABM1S0K9_LIMPO</name>
<keyword evidence="2" id="KW-1185">Reference proteome</keyword>
<sequence>MGININKLRLELVAIPPPPFNIIMLVMETRETAMNIVNQHCRKELDKFGACVGQHPESWNTSCAEARLELARCSENNPTIRQIKTSCAESFQKYESCLSQNTANVLQCKDNLKEFLLCAEQISPIHV</sequence>
<dbReference type="Pfam" id="PF16860">
    <property type="entry name" value="CX9C"/>
    <property type="match status" value="1"/>
</dbReference>
<evidence type="ECO:0000313" key="3">
    <source>
        <dbReference type="RefSeq" id="XP_022237164.1"/>
    </source>
</evidence>
<dbReference type="GeneID" id="106477334"/>
<dbReference type="Proteomes" id="UP000694941">
    <property type="component" value="Unplaced"/>
</dbReference>
<feature type="domain" description="IMS import disulfide relay-system CHCH-CHCH-like Cx9C" evidence="1">
    <location>
        <begin position="34"/>
        <end position="78"/>
    </location>
</feature>
<dbReference type="PANTHER" id="PTHR47106:SF1">
    <property type="entry name" value="COILED-COIL-HELIX-COILED-COIL-HELIX DOMAIN-CONTAINING PROTEIN 5"/>
    <property type="match status" value="1"/>
</dbReference>
<dbReference type="RefSeq" id="XP_022237164.1">
    <property type="nucleotide sequence ID" value="XM_022381456.1"/>
</dbReference>
<protein>
    <submittedName>
        <fullName evidence="3">Coiled-coil-helix-coiled-coil-helix domain-containing protein 5-like</fullName>
    </submittedName>
</protein>
<evidence type="ECO:0000313" key="2">
    <source>
        <dbReference type="Proteomes" id="UP000694941"/>
    </source>
</evidence>
<evidence type="ECO:0000259" key="1">
    <source>
        <dbReference type="Pfam" id="PF16860"/>
    </source>
</evidence>
<accession>A0ABM1S0K9</accession>
<dbReference type="InterPro" id="IPR052848">
    <property type="entry name" value="CHCH_domain-containing_protein"/>
</dbReference>
<dbReference type="InterPro" id="IPR031731">
    <property type="entry name" value="CX9C"/>
</dbReference>
<dbReference type="Gene3D" id="1.10.287.2900">
    <property type="match status" value="2"/>
</dbReference>
<dbReference type="PANTHER" id="PTHR47106">
    <property type="entry name" value="COILED-COIL-HELIX-COILED-COIL-HELIX DOMAIN-CONTAINING PROTEIN 5"/>
    <property type="match status" value="1"/>
</dbReference>
<reference evidence="3" key="1">
    <citation type="submission" date="2025-08" db="UniProtKB">
        <authorList>
            <consortium name="RefSeq"/>
        </authorList>
    </citation>
    <scope>IDENTIFICATION</scope>
    <source>
        <tissue evidence="3">Muscle</tissue>
    </source>
</reference>
<proteinExistence type="predicted"/>
<gene>
    <name evidence="3" type="primary">LOC106477334</name>
</gene>
<organism evidence="2 3">
    <name type="scientific">Limulus polyphemus</name>
    <name type="common">Atlantic horseshoe crab</name>
    <dbReference type="NCBI Taxonomy" id="6850"/>
    <lineage>
        <taxon>Eukaryota</taxon>
        <taxon>Metazoa</taxon>
        <taxon>Ecdysozoa</taxon>
        <taxon>Arthropoda</taxon>
        <taxon>Chelicerata</taxon>
        <taxon>Merostomata</taxon>
        <taxon>Xiphosura</taxon>
        <taxon>Limulidae</taxon>
        <taxon>Limulus</taxon>
    </lineage>
</organism>